<keyword evidence="2" id="KW-1185">Reference proteome</keyword>
<dbReference type="KEGG" id="pnd:Pla175_38970"/>
<accession>A0A518DGC8</accession>
<reference evidence="1 2" key="1">
    <citation type="submission" date="2019-02" db="EMBL/GenBank/DDBJ databases">
        <title>Deep-cultivation of Planctomycetes and their phenomic and genomic characterization uncovers novel biology.</title>
        <authorList>
            <person name="Wiegand S."/>
            <person name="Jogler M."/>
            <person name="Boedeker C."/>
            <person name="Pinto D."/>
            <person name="Vollmers J."/>
            <person name="Rivas-Marin E."/>
            <person name="Kohn T."/>
            <person name="Peeters S.H."/>
            <person name="Heuer A."/>
            <person name="Rast P."/>
            <person name="Oberbeckmann S."/>
            <person name="Bunk B."/>
            <person name="Jeske O."/>
            <person name="Meyerdierks A."/>
            <person name="Storesund J.E."/>
            <person name="Kallscheuer N."/>
            <person name="Luecker S."/>
            <person name="Lage O.M."/>
            <person name="Pohl T."/>
            <person name="Merkel B.J."/>
            <person name="Hornburger P."/>
            <person name="Mueller R.-W."/>
            <person name="Bruemmer F."/>
            <person name="Labrenz M."/>
            <person name="Spormann A.M."/>
            <person name="Op den Camp H."/>
            <person name="Overmann J."/>
            <person name="Amann R."/>
            <person name="Jetten M.S.M."/>
            <person name="Mascher T."/>
            <person name="Medema M.H."/>
            <person name="Devos D.P."/>
            <person name="Kaster A.-K."/>
            <person name="Ovreas L."/>
            <person name="Rohde M."/>
            <person name="Galperin M.Y."/>
            <person name="Jogler C."/>
        </authorList>
    </citation>
    <scope>NUCLEOTIDE SEQUENCE [LARGE SCALE GENOMIC DNA]</scope>
    <source>
        <strain evidence="1 2">Pla175</strain>
    </source>
</reference>
<evidence type="ECO:0000313" key="1">
    <source>
        <dbReference type="EMBL" id="QDU90492.1"/>
    </source>
</evidence>
<organism evidence="1 2">
    <name type="scientific">Pirellulimonas nuda</name>
    <dbReference type="NCBI Taxonomy" id="2528009"/>
    <lineage>
        <taxon>Bacteria</taxon>
        <taxon>Pseudomonadati</taxon>
        <taxon>Planctomycetota</taxon>
        <taxon>Planctomycetia</taxon>
        <taxon>Pirellulales</taxon>
        <taxon>Lacipirellulaceae</taxon>
        <taxon>Pirellulimonas</taxon>
    </lineage>
</organism>
<proteinExistence type="predicted"/>
<evidence type="ECO:0000313" key="2">
    <source>
        <dbReference type="Proteomes" id="UP000317429"/>
    </source>
</evidence>
<protein>
    <submittedName>
        <fullName evidence="1">Uncharacterized protein</fullName>
    </submittedName>
</protein>
<name>A0A518DGC8_9BACT</name>
<dbReference type="RefSeq" id="WP_145289083.1">
    <property type="nucleotide sequence ID" value="NZ_CP036291.1"/>
</dbReference>
<dbReference type="Proteomes" id="UP000317429">
    <property type="component" value="Chromosome"/>
</dbReference>
<dbReference type="EMBL" id="CP036291">
    <property type="protein sequence ID" value="QDU90492.1"/>
    <property type="molecule type" value="Genomic_DNA"/>
</dbReference>
<gene>
    <name evidence="1" type="ORF">Pla175_38970</name>
</gene>
<sequence length="152" mass="16433">MRYSVKTLLAAMTLVAFAVVAVLWLASPRKYTANILSRTSLRTDAPPGVLAAVRQDVYENLRLRHFMDGAGRVTFADGSASDATASETASVSGDVTGGRKEFDDPNGNKIALIWTTEPGHGTLLQWEYQGKDPQDISVAVQQAFESHGVEVH</sequence>
<dbReference type="AlphaFoldDB" id="A0A518DGC8"/>